<feature type="binding site" evidence="7">
    <location>
        <position position="279"/>
    </location>
    <ligand>
        <name>Zn(2+)</name>
        <dbReference type="ChEBI" id="CHEBI:29105"/>
        <note>catalytic</note>
    </ligand>
</feature>
<keyword evidence="1 7" id="KW-0645">Protease</keyword>
<dbReference type="PROSITE" id="PS51864">
    <property type="entry name" value="ASTACIN"/>
    <property type="match status" value="1"/>
</dbReference>
<evidence type="ECO:0000256" key="4">
    <source>
        <dbReference type="ARBA" id="ARBA00022833"/>
    </source>
</evidence>
<comment type="cofactor">
    <cofactor evidence="7 8">
        <name>Zn(2+)</name>
        <dbReference type="ChEBI" id="CHEBI:29105"/>
    </cofactor>
    <text evidence="7 8">Binds 1 zinc ion per subunit.</text>
</comment>
<evidence type="ECO:0000256" key="8">
    <source>
        <dbReference type="RuleBase" id="RU361183"/>
    </source>
</evidence>
<dbReference type="GO" id="GO:0004222">
    <property type="term" value="F:metalloendopeptidase activity"/>
    <property type="evidence" value="ECO:0007669"/>
    <property type="project" value="UniProtKB-UniRule"/>
</dbReference>
<dbReference type="PANTHER" id="PTHR10127">
    <property type="entry name" value="DISCOIDIN, CUB, EGF, LAMININ , AND ZINC METALLOPROTEASE DOMAIN CONTAINING"/>
    <property type="match status" value="1"/>
</dbReference>
<keyword evidence="5 7" id="KW-0482">Metalloprotease</keyword>
<dbReference type="InterPro" id="IPR001506">
    <property type="entry name" value="Peptidase_M12A"/>
</dbReference>
<keyword evidence="6" id="KW-1015">Disulfide bond</keyword>
<dbReference type="InterPro" id="IPR024079">
    <property type="entry name" value="MetalloPept_cat_dom_sf"/>
</dbReference>
<protein>
    <recommendedName>
        <fullName evidence="8">Metalloendopeptidase</fullName>
        <ecNumber evidence="8">3.4.24.-</ecNumber>
    </recommendedName>
</protein>
<comment type="caution">
    <text evidence="7">Lacks conserved residue(s) required for the propagation of feature annotation.</text>
</comment>
<evidence type="ECO:0000256" key="6">
    <source>
        <dbReference type="ARBA" id="ARBA00023157"/>
    </source>
</evidence>
<dbReference type="Gene3D" id="3.40.390.10">
    <property type="entry name" value="Collagenase (Catalytic Domain)"/>
    <property type="match status" value="1"/>
</dbReference>
<evidence type="ECO:0000313" key="11">
    <source>
        <dbReference type="Proteomes" id="UP000580250"/>
    </source>
</evidence>
<dbReference type="GO" id="GO:0008270">
    <property type="term" value="F:zinc ion binding"/>
    <property type="evidence" value="ECO:0007669"/>
    <property type="project" value="UniProtKB-UniRule"/>
</dbReference>
<evidence type="ECO:0000313" key="10">
    <source>
        <dbReference type="EMBL" id="CAD2174184.1"/>
    </source>
</evidence>
<organism evidence="10 11">
    <name type="scientific">Meloidogyne enterolobii</name>
    <name type="common">Root-knot nematode worm</name>
    <name type="synonym">Meloidogyne mayaguensis</name>
    <dbReference type="NCBI Taxonomy" id="390850"/>
    <lineage>
        <taxon>Eukaryota</taxon>
        <taxon>Metazoa</taxon>
        <taxon>Ecdysozoa</taxon>
        <taxon>Nematoda</taxon>
        <taxon>Chromadorea</taxon>
        <taxon>Rhabditida</taxon>
        <taxon>Tylenchina</taxon>
        <taxon>Tylenchomorpha</taxon>
        <taxon>Tylenchoidea</taxon>
        <taxon>Meloidogynidae</taxon>
        <taxon>Meloidogyninae</taxon>
        <taxon>Meloidogyne</taxon>
    </lineage>
</organism>
<dbReference type="PANTHER" id="PTHR10127:SF780">
    <property type="entry name" value="METALLOENDOPEPTIDASE"/>
    <property type="match status" value="1"/>
</dbReference>
<gene>
    <name evidence="10" type="ORF">MENT_LOCUS25834</name>
</gene>
<evidence type="ECO:0000256" key="2">
    <source>
        <dbReference type="ARBA" id="ARBA00022723"/>
    </source>
</evidence>
<feature type="binding site" evidence="7">
    <location>
        <position position="275"/>
    </location>
    <ligand>
        <name>Zn(2+)</name>
        <dbReference type="ChEBI" id="CHEBI:29105"/>
        <note>catalytic</note>
    </ligand>
</feature>
<dbReference type="EMBL" id="CAJEWN010000230">
    <property type="protein sequence ID" value="CAD2174184.1"/>
    <property type="molecule type" value="Genomic_DNA"/>
</dbReference>
<keyword evidence="2 7" id="KW-0479">Metal-binding</keyword>
<keyword evidence="3 7" id="KW-0378">Hydrolase</keyword>
<evidence type="ECO:0000256" key="5">
    <source>
        <dbReference type="ARBA" id="ARBA00023049"/>
    </source>
</evidence>
<evidence type="ECO:0000256" key="1">
    <source>
        <dbReference type="ARBA" id="ARBA00022670"/>
    </source>
</evidence>
<evidence type="ECO:0000256" key="3">
    <source>
        <dbReference type="ARBA" id="ARBA00022801"/>
    </source>
</evidence>
<accession>A0A6V7VIH1</accession>
<comment type="caution">
    <text evidence="10">The sequence shown here is derived from an EMBL/GenBank/DDBJ whole genome shotgun (WGS) entry which is preliminary data.</text>
</comment>
<dbReference type="EC" id="3.4.24.-" evidence="8"/>
<feature type="active site" evidence="7">
    <location>
        <position position="276"/>
    </location>
</feature>
<dbReference type="OrthoDB" id="5862166at2759"/>
<dbReference type="SMART" id="SM00235">
    <property type="entry name" value="ZnMc"/>
    <property type="match status" value="1"/>
</dbReference>
<proteinExistence type="predicted"/>
<feature type="binding site" evidence="7">
    <location>
        <position position="285"/>
    </location>
    <ligand>
        <name>Zn(2+)</name>
        <dbReference type="ChEBI" id="CHEBI:29105"/>
        <note>catalytic</note>
    </ligand>
</feature>
<sequence>MAMIGPDMNIEGKQLFSTNFEIISVPEKSCYSSMQLNLNNELVVKELSCYKRGPNQCDQLGLEDYNKLKDAFNEYLELIKKCPCEIEPRPPEITDDWLNVPPEARNKRSVKDDPLLGTVDADGLVYGCEDAEYIAFDDELLIYEDVVELIKDRKKCCKGDDYNGQIRAKRQFTANGKIESILWKMPLIYSFSIDAEDDLIENVDKALITLSELTCLKFERVGSYSPHDIEFVIDGKGCWSYIGNDTKTKSKDTNITSQHINVPWNGCGGIGTIIHETMHALGLRHEMSRNDRSKFVWINYENINTVRKY</sequence>
<keyword evidence="4 7" id="KW-0862">Zinc</keyword>
<dbReference type="GO" id="GO:0006508">
    <property type="term" value="P:proteolysis"/>
    <property type="evidence" value="ECO:0007669"/>
    <property type="project" value="UniProtKB-KW"/>
</dbReference>
<evidence type="ECO:0000259" key="9">
    <source>
        <dbReference type="PROSITE" id="PS51864"/>
    </source>
</evidence>
<name>A0A6V7VIH1_MELEN</name>
<dbReference type="Proteomes" id="UP000580250">
    <property type="component" value="Unassembled WGS sequence"/>
</dbReference>
<feature type="domain" description="Peptidase M12A" evidence="9">
    <location>
        <begin position="171"/>
        <end position="309"/>
    </location>
</feature>
<dbReference type="SUPFAM" id="SSF55486">
    <property type="entry name" value="Metalloproteases ('zincins'), catalytic domain"/>
    <property type="match status" value="1"/>
</dbReference>
<reference evidence="10 11" key="1">
    <citation type="submission" date="2020-08" db="EMBL/GenBank/DDBJ databases">
        <authorList>
            <person name="Koutsovoulos G."/>
            <person name="Danchin GJ E."/>
        </authorList>
    </citation>
    <scope>NUCLEOTIDE SEQUENCE [LARGE SCALE GENOMIC DNA]</scope>
</reference>
<dbReference type="PRINTS" id="PR00480">
    <property type="entry name" value="ASTACIN"/>
</dbReference>
<evidence type="ECO:0000256" key="7">
    <source>
        <dbReference type="PROSITE-ProRule" id="PRU01211"/>
    </source>
</evidence>
<dbReference type="InterPro" id="IPR006026">
    <property type="entry name" value="Peptidase_Metallo"/>
</dbReference>
<dbReference type="Pfam" id="PF01400">
    <property type="entry name" value="Astacin"/>
    <property type="match status" value="1"/>
</dbReference>
<dbReference type="AlphaFoldDB" id="A0A6V7VIH1"/>